<dbReference type="InterPro" id="IPR036397">
    <property type="entry name" value="RNaseH_sf"/>
</dbReference>
<reference evidence="1" key="1">
    <citation type="submission" date="2013-04" db="EMBL/GenBank/DDBJ databases">
        <authorList>
            <person name="Qu J."/>
            <person name="Murali S.C."/>
            <person name="Bandaranaike D."/>
            <person name="Bellair M."/>
            <person name="Blankenburg K."/>
            <person name="Chao H."/>
            <person name="Dinh H."/>
            <person name="Doddapaneni H."/>
            <person name="Downs B."/>
            <person name="Dugan-Rocha S."/>
            <person name="Elkadiri S."/>
            <person name="Gnanaolivu R.D."/>
            <person name="Hernandez B."/>
            <person name="Javaid M."/>
            <person name="Jayaseelan J.C."/>
            <person name="Lee S."/>
            <person name="Li M."/>
            <person name="Ming W."/>
            <person name="Munidasa M."/>
            <person name="Muniz J."/>
            <person name="Nguyen L."/>
            <person name="Ongeri F."/>
            <person name="Osuji N."/>
            <person name="Pu L.-L."/>
            <person name="Puazo M."/>
            <person name="Qu C."/>
            <person name="Quiroz J."/>
            <person name="Raj R."/>
            <person name="Weissenberger G."/>
            <person name="Xin Y."/>
            <person name="Zou X."/>
            <person name="Han Y."/>
            <person name="Richards S."/>
            <person name="Worley K."/>
            <person name="Muzny D."/>
            <person name="Gibbs R."/>
        </authorList>
    </citation>
    <scope>NUCLEOTIDE SEQUENCE</scope>
    <source>
        <strain evidence="1">Sampled in the wild</strain>
    </source>
</reference>
<gene>
    <name evidence="1" type="ORF">J437_LFUL007505</name>
</gene>
<dbReference type="EMBL" id="KZ308781">
    <property type="protein sequence ID" value="KAG8234139.1"/>
    <property type="molecule type" value="Genomic_DNA"/>
</dbReference>
<keyword evidence="2" id="KW-1185">Reference proteome</keyword>
<dbReference type="AlphaFoldDB" id="A0A8K0P806"/>
<evidence type="ECO:0000313" key="2">
    <source>
        <dbReference type="Proteomes" id="UP000792457"/>
    </source>
</evidence>
<sequence>MKTTCTPTAGMPCALKDAIRMGNVAVCCLWCQLKMFKTIDQPAKCEISSVIRFLTARNVTAAEIHRQKFLGGKRFATDDEVKEAVEDWLSSQAADFYDFGIQKLVERYDKCLNKYGKYAEK</sequence>
<comment type="caution">
    <text evidence="1">The sequence shown here is derived from an EMBL/GenBank/DDBJ whole genome shotgun (WGS) entry which is preliminary data.</text>
</comment>
<dbReference type="Proteomes" id="UP000792457">
    <property type="component" value="Unassembled WGS sequence"/>
</dbReference>
<accession>A0A8K0P806</accession>
<organism evidence="1 2">
    <name type="scientific">Ladona fulva</name>
    <name type="common">Scarce chaser dragonfly</name>
    <name type="synonym">Libellula fulva</name>
    <dbReference type="NCBI Taxonomy" id="123851"/>
    <lineage>
        <taxon>Eukaryota</taxon>
        <taxon>Metazoa</taxon>
        <taxon>Ecdysozoa</taxon>
        <taxon>Arthropoda</taxon>
        <taxon>Hexapoda</taxon>
        <taxon>Insecta</taxon>
        <taxon>Pterygota</taxon>
        <taxon>Palaeoptera</taxon>
        <taxon>Odonata</taxon>
        <taxon>Epiprocta</taxon>
        <taxon>Anisoptera</taxon>
        <taxon>Libelluloidea</taxon>
        <taxon>Libellulidae</taxon>
        <taxon>Ladona</taxon>
    </lineage>
</organism>
<reference evidence="1" key="2">
    <citation type="submission" date="2017-10" db="EMBL/GenBank/DDBJ databases">
        <title>Ladona fulva Genome sequencing and assembly.</title>
        <authorList>
            <person name="Murali S."/>
            <person name="Richards S."/>
            <person name="Bandaranaike D."/>
            <person name="Bellair M."/>
            <person name="Blankenburg K."/>
            <person name="Chao H."/>
            <person name="Dinh H."/>
            <person name="Doddapaneni H."/>
            <person name="Dugan-Rocha S."/>
            <person name="Elkadiri S."/>
            <person name="Gnanaolivu R."/>
            <person name="Hernandez B."/>
            <person name="Skinner E."/>
            <person name="Javaid M."/>
            <person name="Lee S."/>
            <person name="Li M."/>
            <person name="Ming W."/>
            <person name="Munidasa M."/>
            <person name="Muniz J."/>
            <person name="Nguyen L."/>
            <person name="Hughes D."/>
            <person name="Osuji N."/>
            <person name="Pu L.-L."/>
            <person name="Puazo M."/>
            <person name="Qu C."/>
            <person name="Quiroz J."/>
            <person name="Raj R."/>
            <person name="Weissenberger G."/>
            <person name="Xin Y."/>
            <person name="Zou X."/>
            <person name="Han Y."/>
            <person name="Worley K."/>
            <person name="Muzny D."/>
            <person name="Gibbs R."/>
        </authorList>
    </citation>
    <scope>NUCLEOTIDE SEQUENCE</scope>
    <source>
        <strain evidence="1">Sampled in the wild</strain>
    </source>
</reference>
<dbReference type="OrthoDB" id="8191996at2759"/>
<name>A0A8K0P806_LADFU</name>
<evidence type="ECO:0000313" key="1">
    <source>
        <dbReference type="EMBL" id="KAG8234139.1"/>
    </source>
</evidence>
<protein>
    <submittedName>
        <fullName evidence="1">Uncharacterized protein</fullName>
    </submittedName>
</protein>
<dbReference type="GO" id="GO:0003676">
    <property type="term" value="F:nucleic acid binding"/>
    <property type="evidence" value="ECO:0007669"/>
    <property type="project" value="InterPro"/>
</dbReference>
<proteinExistence type="predicted"/>
<dbReference type="Gene3D" id="3.30.420.10">
    <property type="entry name" value="Ribonuclease H-like superfamily/Ribonuclease H"/>
    <property type="match status" value="1"/>
</dbReference>